<keyword evidence="2" id="KW-1185">Reference proteome</keyword>
<dbReference type="RefSeq" id="WP_145376719.1">
    <property type="nucleotide sequence ID" value="NZ_CP036276.1"/>
</dbReference>
<sequence>MEPTPCDIVLDIGGEGRHAQAWNVNRCRTQTLGRHAGEPIPRLIVARADALPFADNCVKSLIVERTPLTRAAARELSRVIQPAGQIVLRHVPLADRDRHEPTLAILGGKAQQRTTKIYGQPVLETKIQFSENVPPPQLPSTEASP</sequence>
<protein>
    <recommendedName>
        <fullName evidence="3">Methyltransferase type 11 domain-containing protein</fullName>
    </recommendedName>
</protein>
<proteinExistence type="predicted"/>
<organism evidence="1 2">
    <name type="scientific">Symmachiella dynata</name>
    <dbReference type="NCBI Taxonomy" id="2527995"/>
    <lineage>
        <taxon>Bacteria</taxon>
        <taxon>Pseudomonadati</taxon>
        <taxon>Planctomycetota</taxon>
        <taxon>Planctomycetia</taxon>
        <taxon>Planctomycetales</taxon>
        <taxon>Planctomycetaceae</taxon>
        <taxon>Symmachiella</taxon>
    </lineage>
</organism>
<reference evidence="1 2" key="1">
    <citation type="submission" date="2019-02" db="EMBL/GenBank/DDBJ databases">
        <title>Deep-cultivation of Planctomycetes and their phenomic and genomic characterization uncovers novel biology.</title>
        <authorList>
            <person name="Wiegand S."/>
            <person name="Jogler M."/>
            <person name="Boedeker C."/>
            <person name="Pinto D."/>
            <person name="Vollmers J."/>
            <person name="Rivas-Marin E."/>
            <person name="Kohn T."/>
            <person name="Peeters S.H."/>
            <person name="Heuer A."/>
            <person name="Rast P."/>
            <person name="Oberbeckmann S."/>
            <person name="Bunk B."/>
            <person name="Jeske O."/>
            <person name="Meyerdierks A."/>
            <person name="Storesund J.E."/>
            <person name="Kallscheuer N."/>
            <person name="Luecker S."/>
            <person name="Lage O.M."/>
            <person name="Pohl T."/>
            <person name="Merkel B.J."/>
            <person name="Hornburger P."/>
            <person name="Mueller R.-W."/>
            <person name="Bruemmer F."/>
            <person name="Labrenz M."/>
            <person name="Spormann A.M."/>
            <person name="Op den Camp H."/>
            <person name="Overmann J."/>
            <person name="Amann R."/>
            <person name="Jetten M.S.M."/>
            <person name="Mascher T."/>
            <person name="Medema M.H."/>
            <person name="Devos D.P."/>
            <person name="Kaster A.-K."/>
            <person name="Ovreas L."/>
            <person name="Rohde M."/>
            <person name="Galperin M.Y."/>
            <person name="Jogler C."/>
        </authorList>
    </citation>
    <scope>NUCLEOTIDE SEQUENCE [LARGE SCALE GENOMIC DNA]</scope>
    <source>
        <strain evidence="1 2">Mal52</strain>
    </source>
</reference>
<dbReference type="Proteomes" id="UP000319383">
    <property type="component" value="Chromosome"/>
</dbReference>
<dbReference type="KEGG" id="sdyn:Mal52_28270"/>
<dbReference type="EMBL" id="CP036276">
    <property type="protein sequence ID" value="QDU44347.1"/>
    <property type="molecule type" value="Genomic_DNA"/>
</dbReference>
<dbReference type="AlphaFoldDB" id="A0A517ZPE2"/>
<evidence type="ECO:0000313" key="1">
    <source>
        <dbReference type="EMBL" id="QDU44347.1"/>
    </source>
</evidence>
<gene>
    <name evidence="1" type="ORF">Mal52_28270</name>
</gene>
<evidence type="ECO:0000313" key="2">
    <source>
        <dbReference type="Proteomes" id="UP000319383"/>
    </source>
</evidence>
<evidence type="ECO:0008006" key="3">
    <source>
        <dbReference type="Google" id="ProtNLM"/>
    </source>
</evidence>
<name>A0A517ZPE2_9PLAN</name>
<accession>A0A517ZPE2</accession>